<keyword evidence="2" id="KW-1185">Reference proteome</keyword>
<organism evidence="1 2">
    <name type="scientific">Brucella endophytica</name>
    <dbReference type="NCBI Taxonomy" id="1963359"/>
    <lineage>
        <taxon>Bacteria</taxon>
        <taxon>Pseudomonadati</taxon>
        <taxon>Pseudomonadota</taxon>
        <taxon>Alphaproteobacteria</taxon>
        <taxon>Hyphomicrobiales</taxon>
        <taxon>Brucellaceae</taxon>
        <taxon>Brucella/Ochrobactrum group</taxon>
        <taxon>Brucella</taxon>
    </lineage>
</organism>
<dbReference type="AlphaFoldDB" id="A0A916SLQ8"/>
<accession>A0A916SLQ8</accession>
<evidence type="ECO:0000313" key="2">
    <source>
        <dbReference type="Proteomes" id="UP000646478"/>
    </source>
</evidence>
<dbReference type="EMBL" id="BMHH01000016">
    <property type="protein sequence ID" value="GGB03738.1"/>
    <property type="molecule type" value="Genomic_DNA"/>
</dbReference>
<comment type="caution">
    <text evidence="1">The sequence shown here is derived from an EMBL/GenBank/DDBJ whole genome shotgun (WGS) entry which is preliminary data.</text>
</comment>
<protein>
    <submittedName>
        <fullName evidence="1">Uncharacterized protein</fullName>
    </submittedName>
</protein>
<reference evidence="1" key="1">
    <citation type="journal article" date="2014" name="Int. J. Syst. Evol. Microbiol.">
        <title>Complete genome sequence of Corynebacterium casei LMG S-19264T (=DSM 44701T), isolated from a smear-ripened cheese.</title>
        <authorList>
            <consortium name="US DOE Joint Genome Institute (JGI-PGF)"/>
            <person name="Walter F."/>
            <person name="Albersmeier A."/>
            <person name="Kalinowski J."/>
            <person name="Ruckert C."/>
        </authorList>
    </citation>
    <scope>NUCLEOTIDE SEQUENCE</scope>
    <source>
        <strain evidence="1">CGMCC 1.15082</strain>
    </source>
</reference>
<reference evidence="1" key="2">
    <citation type="submission" date="2020-09" db="EMBL/GenBank/DDBJ databases">
        <authorList>
            <person name="Sun Q."/>
            <person name="Zhou Y."/>
        </authorList>
    </citation>
    <scope>NUCLEOTIDE SEQUENCE</scope>
    <source>
        <strain evidence="1">CGMCC 1.15082</strain>
    </source>
</reference>
<name>A0A916SLQ8_9HYPH</name>
<sequence length="79" mass="8068">MKGKRNEKGTFWDGWRAGVGDGFGIGGLGASVGHGSDIDGVLRRAGVAGRGAGGPSSTEQVLKYNLQLAVFIQGIAFSC</sequence>
<proteinExistence type="predicted"/>
<gene>
    <name evidence="1" type="ORF">GCM10011491_34850</name>
</gene>
<dbReference type="Proteomes" id="UP000646478">
    <property type="component" value="Unassembled WGS sequence"/>
</dbReference>
<evidence type="ECO:0000313" key="1">
    <source>
        <dbReference type="EMBL" id="GGB03738.1"/>
    </source>
</evidence>